<dbReference type="EnsemblMetazoa" id="CJA14289a.1">
    <property type="protein sequence ID" value="CJA14289a.1"/>
    <property type="gene ID" value="WBGene00133493"/>
</dbReference>
<evidence type="ECO:0000256" key="2">
    <source>
        <dbReference type="ARBA" id="ARBA00022801"/>
    </source>
</evidence>
<evidence type="ECO:0008006" key="8">
    <source>
        <dbReference type="Google" id="ProtNLM"/>
    </source>
</evidence>
<dbReference type="InterPro" id="IPR050534">
    <property type="entry name" value="Coronavir_polyprotein_1ab"/>
</dbReference>
<feature type="compositionally biased region" description="Basic and acidic residues" evidence="5">
    <location>
        <begin position="45"/>
        <end position="59"/>
    </location>
</feature>
<reference evidence="7" key="1">
    <citation type="submission" date="2010-08" db="EMBL/GenBank/DDBJ databases">
        <authorList>
            <consortium name="Caenorhabditis japonica Sequencing Consortium"/>
            <person name="Wilson R.K."/>
        </authorList>
    </citation>
    <scope>NUCLEOTIDE SEQUENCE [LARGE SCALE GENOMIC DNA]</scope>
    <source>
        <strain evidence="7">DF5081</strain>
    </source>
</reference>
<accession>A0A8R1DYZ3</accession>
<feature type="region of interest" description="Disordered" evidence="5">
    <location>
        <begin position="92"/>
        <end position="111"/>
    </location>
</feature>
<dbReference type="AlphaFoldDB" id="A0A8R1DYZ3"/>
<dbReference type="PANTHER" id="PTHR43788">
    <property type="entry name" value="DNA2/NAM7 HELICASE FAMILY MEMBER"/>
    <property type="match status" value="1"/>
</dbReference>
<evidence type="ECO:0000313" key="7">
    <source>
        <dbReference type="Proteomes" id="UP000005237"/>
    </source>
</evidence>
<dbReference type="Proteomes" id="UP000005237">
    <property type="component" value="Unassembled WGS sequence"/>
</dbReference>
<keyword evidence="1" id="KW-0547">Nucleotide-binding</keyword>
<organism evidence="6 7">
    <name type="scientific">Caenorhabditis japonica</name>
    <dbReference type="NCBI Taxonomy" id="281687"/>
    <lineage>
        <taxon>Eukaryota</taxon>
        <taxon>Metazoa</taxon>
        <taxon>Ecdysozoa</taxon>
        <taxon>Nematoda</taxon>
        <taxon>Chromadorea</taxon>
        <taxon>Rhabditida</taxon>
        <taxon>Rhabditina</taxon>
        <taxon>Rhabditomorpha</taxon>
        <taxon>Rhabditoidea</taxon>
        <taxon>Rhabditidae</taxon>
        <taxon>Peloderinae</taxon>
        <taxon>Caenorhabditis</taxon>
    </lineage>
</organism>
<protein>
    <recommendedName>
        <fullName evidence="8">DNA2/NAM7 helicase helicase domain-containing protein</fullName>
    </recommendedName>
</protein>
<reference evidence="6" key="2">
    <citation type="submission" date="2022-06" db="UniProtKB">
        <authorList>
            <consortium name="EnsemblMetazoa"/>
        </authorList>
    </citation>
    <scope>IDENTIFICATION</scope>
    <source>
        <strain evidence="6">DF5081</strain>
    </source>
</reference>
<dbReference type="GO" id="GO:0005524">
    <property type="term" value="F:ATP binding"/>
    <property type="evidence" value="ECO:0007669"/>
    <property type="project" value="UniProtKB-KW"/>
</dbReference>
<dbReference type="Gene3D" id="3.40.50.300">
    <property type="entry name" value="P-loop containing nucleotide triphosphate hydrolases"/>
    <property type="match status" value="1"/>
</dbReference>
<keyword evidence="3" id="KW-0347">Helicase</keyword>
<evidence type="ECO:0000256" key="5">
    <source>
        <dbReference type="SAM" id="MobiDB-lite"/>
    </source>
</evidence>
<name>A0A8R1DYZ3_CAEJA</name>
<dbReference type="GO" id="GO:0043139">
    <property type="term" value="F:5'-3' DNA helicase activity"/>
    <property type="evidence" value="ECO:0007669"/>
    <property type="project" value="TreeGrafter"/>
</dbReference>
<keyword evidence="2" id="KW-0378">Hydrolase</keyword>
<evidence type="ECO:0000313" key="6">
    <source>
        <dbReference type="EnsemblMetazoa" id="CJA14289a.1"/>
    </source>
</evidence>
<proteinExistence type="predicted"/>
<dbReference type="SUPFAM" id="SSF52540">
    <property type="entry name" value="P-loop containing nucleoside triphosphate hydrolases"/>
    <property type="match status" value="1"/>
</dbReference>
<dbReference type="PANTHER" id="PTHR43788:SF16">
    <property type="entry name" value="HELICASE WITH ZINC FINGER 2"/>
    <property type="match status" value="1"/>
</dbReference>
<feature type="region of interest" description="Disordered" evidence="5">
    <location>
        <begin position="1"/>
        <end position="77"/>
    </location>
</feature>
<evidence type="ECO:0000256" key="4">
    <source>
        <dbReference type="ARBA" id="ARBA00022840"/>
    </source>
</evidence>
<keyword evidence="4" id="KW-0067">ATP-binding</keyword>
<evidence type="ECO:0000256" key="1">
    <source>
        <dbReference type="ARBA" id="ARBA00022741"/>
    </source>
</evidence>
<evidence type="ECO:0000256" key="3">
    <source>
        <dbReference type="ARBA" id="ARBA00022806"/>
    </source>
</evidence>
<dbReference type="InterPro" id="IPR027417">
    <property type="entry name" value="P-loop_NTPase"/>
</dbReference>
<dbReference type="GO" id="GO:0016787">
    <property type="term" value="F:hydrolase activity"/>
    <property type="evidence" value="ECO:0007669"/>
    <property type="project" value="UniProtKB-KW"/>
</dbReference>
<sequence>MDLEAKDAPMEDLGDPFHQVEVVDVDDADAGADTPNKEGAPQEGVEIKDAAEDMSEAKASHHCHNKPITGDPEKESNLEDLQDIAKELDEISEEVPGQAQQADQEEPALPESSAQIPVIQKLPTEQEEHPFAVYYCAESSEEWPRHPAAQAVESITLAQIQKARNATIAAITDPHTVRERPRREDTKIPSKFVTTPDYDQDMIFAVVVYNLGASLVVTPVKREYAANDRGDLYQMLINEYSFDYMTYAKKAFFNVGNFAVFQRHISSPLPIAVTTVPEQGHRLGVVVYGVTKIVRVKPAQLRAQPQGKQLFARVFSPGVEPGQLLRRIRSGESHTTVLRLTAPVSCKWNLPPIITEFREGDEKDLEISPLAFSYDVTNPNAAYAQSYSSTFGVYGAIALQGKNEDLRSFLATVEDIETVRDRVKTFEHEPRRAHLCARLLSAPIPLNDVSEVVVRQHSTEKGDLARLAPQLRNIPSVNGDNNAMRALATLSGADTLPPLPPQNVDLNANRTVHDLTLSDQQMRIINTLSSNNFTALAIDCGPGTGKTTTLILAVLSRLRQITSISVMASMSNSAVTAAVARLLKIDKNKECRAVRLITAKNWLTIEYEHKTPIDFPIRWTEFFLELVASADNTNKSSRKTLSQLPSTSSEHPSLILGTCASVRLMFSTPGMDSLALDVELLLLDEASQLPRYALIGMAHKFPRARLALLGDIRQLPPYQDLFFRLPQFFFLVSLSKLSDYRWQVPFAGNWSGKAEDGGVRFS</sequence>
<keyword evidence="7" id="KW-1185">Reference proteome</keyword>